<dbReference type="EMBL" id="KV700130">
    <property type="protein sequence ID" value="OCF32033.1"/>
    <property type="molecule type" value="Genomic_DNA"/>
</dbReference>
<proteinExistence type="inferred from homology"/>
<sequence length="1087" mass="117582">MPGIHDYMHSSAQTTLNTSKCILIQKSSALGLGPGSESPPSPPSSSSTDETAFSVAQLIVALTASTSGSGSSSSRKFRSLTLGLTFLAPALPPSCGWDRGWRRGVIIDNINCDSIDIRGKRKASSRGNLPRLEHSPNKFDLLQAQTQIQGHGQGMQMKEAQETRDDDEYSESIITDGFSTQYGASASSPNGISGSEDGDYLGDLGGEATEVEDERKKVERSRFVEAARKQRDRQAISPPANVCPIQSFPNRRTSKDLTSHPVPAAFTLLPTTLGWRIPLSADRKGKDRERVIGLTLKLTRKRCENALLLGAVIWGVHKLGAQWREKALAGEISLLVGLSILYTTFRYHPIRQRLPSPVPSSNGRPHSPQFAPPISGSHVRDRLGRQSANAAHLSGSSPALASVKDDPRYRVGGGSALYHEEDGQTGLGARGCLWGTEAREYRECLDDGIFFALLLGPLVAAALLHAALSQLAANPDSPLPGDWSIELPLVLPSTPVKRLPSNMITPVPNETIRALSALAISRRNLVQLFTLCGFVLLVHLTRSLHLELKQARQATASPNPQPAVSASLERESSDSSRFAAQQASLNQNAAGTYWLRLGEWKRTKSVVGFSFLVTGGCVIVKIVTAIIGKGVWSDMSPSDIVIATLFYQFSLYVCIRLARRGFTLGELAVVCNAATALFMETINLTRMKILILQIPYIKTYRLPTPLLTFQLALIPGSLLAGFLLSPLLYLSRHLAQKPAHRLRFPHEKPVHRRLLALGFYGGAALVCGGLVGFWAQWLLGGRNPWVWVVYWFFEGKHAWTRPALISYWGGLAAVSVAGWNRQLSRARRHRRYVVPGTAASRGETTSPAPSAGGSGSNSASGASGAGNSDTISGVASQMMDAADQRMPTLSVNARRKFFHALAVVMFIPGIAADPAFTHLSFSVAFAAFNFAEYIRYFALWPFGVSVHLFLNEFLDHKDSGTAILSHFYLLAGCASPLWLEGPSEILAYFGVLSLGIGDALASIVGRKIGRMRWTSSSGKTIEGSIAFLASMLISSGLLWAFGSVQSFKPIPYAIATTLATLLEAFSAQNDNLILPMYGWAIGTLLGV</sequence>
<dbReference type="GO" id="GO:0004168">
    <property type="term" value="F:dolichol kinase activity"/>
    <property type="evidence" value="ECO:0007669"/>
    <property type="project" value="UniProtKB-EC"/>
</dbReference>
<dbReference type="InterPro" id="IPR032974">
    <property type="entry name" value="Polypren_kinase"/>
</dbReference>
<feature type="region of interest" description="Disordered" evidence="10">
    <location>
        <begin position="836"/>
        <end position="867"/>
    </location>
</feature>
<feature type="region of interest" description="Disordered" evidence="10">
    <location>
        <begin position="180"/>
        <end position="256"/>
    </location>
</feature>
<evidence type="ECO:0000256" key="10">
    <source>
        <dbReference type="SAM" id="MobiDB-lite"/>
    </source>
</evidence>
<evidence type="ECO:0000256" key="4">
    <source>
        <dbReference type="ARBA" id="ARBA00022679"/>
    </source>
</evidence>
<gene>
    <name evidence="12" type="ORF">I316_06189</name>
</gene>
<keyword evidence="9 11" id="KW-0472">Membrane</keyword>
<evidence type="ECO:0000256" key="1">
    <source>
        <dbReference type="ARBA" id="ARBA00004477"/>
    </source>
</evidence>
<feature type="transmembrane region" description="Helical" evidence="11">
    <location>
        <begin position="897"/>
        <end position="921"/>
    </location>
</feature>
<feature type="transmembrane region" description="Helical" evidence="11">
    <location>
        <begin position="707"/>
        <end position="731"/>
    </location>
</feature>
<reference evidence="13" key="2">
    <citation type="submission" date="2013-12" db="EMBL/GenBank/DDBJ databases">
        <title>Evolution of pathogenesis and genome organization in the Tremellales.</title>
        <authorList>
            <person name="Cuomo C."/>
            <person name="Litvintseva A."/>
            <person name="Heitman J."/>
            <person name="Chen Y."/>
            <person name="Sun S."/>
            <person name="Springer D."/>
            <person name="Dromer F."/>
            <person name="Young S."/>
            <person name="Zeng Q."/>
            <person name="Chapman S."/>
            <person name="Gujja S."/>
            <person name="Saif S."/>
            <person name="Birren B."/>
        </authorList>
    </citation>
    <scope>NUCLEOTIDE SEQUENCE [LARGE SCALE GENOMIC DNA]</scope>
    <source>
        <strain evidence="13">BCC8398</strain>
    </source>
</reference>
<feature type="transmembrane region" description="Helical" evidence="11">
    <location>
        <begin position="640"/>
        <end position="658"/>
    </location>
</feature>
<feature type="transmembrane region" description="Helical" evidence="11">
    <location>
        <begin position="933"/>
        <end position="950"/>
    </location>
</feature>
<evidence type="ECO:0000313" key="13">
    <source>
        <dbReference type="Proteomes" id="UP000092666"/>
    </source>
</evidence>
<evidence type="ECO:0000313" key="12">
    <source>
        <dbReference type="EMBL" id="OCF32033.1"/>
    </source>
</evidence>
<dbReference type="Proteomes" id="UP000092666">
    <property type="component" value="Unassembled WGS sequence"/>
</dbReference>
<dbReference type="OrthoDB" id="377083at2759"/>
<feature type="transmembrane region" description="Helical" evidence="11">
    <location>
        <begin position="525"/>
        <end position="544"/>
    </location>
</feature>
<protein>
    <recommendedName>
        <fullName evidence="3">dolichol kinase</fullName>
        <ecNumber evidence="3">2.7.1.108</ecNumber>
    </recommendedName>
</protein>
<dbReference type="GO" id="GO:0043048">
    <property type="term" value="P:dolichyl monophosphate biosynthetic process"/>
    <property type="evidence" value="ECO:0007669"/>
    <property type="project" value="TreeGrafter"/>
</dbReference>
<feature type="compositionally biased region" description="Polar residues" evidence="10">
    <location>
        <begin position="386"/>
        <end position="399"/>
    </location>
</feature>
<keyword evidence="4" id="KW-0808">Transferase</keyword>
<evidence type="ECO:0000256" key="6">
    <source>
        <dbReference type="ARBA" id="ARBA00022777"/>
    </source>
</evidence>
<feature type="transmembrane region" description="Helical" evidence="11">
    <location>
        <begin position="985"/>
        <end position="1004"/>
    </location>
</feature>
<evidence type="ECO:0000256" key="11">
    <source>
        <dbReference type="SAM" id="Phobius"/>
    </source>
</evidence>
<evidence type="ECO:0000256" key="5">
    <source>
        <dbReference type="ARBA" id="ARBA00022692"/>
    </source>
</evidence>
<keyword evidence="6 12" id="KW-0418">Kinase</keyword>
<evidence type="ECO:0000256" key="7">
    <source>
        <dbReference type="ARBA" id="ARBA00022824"/>
    </source>
</evidence>
<keyword evidence="7" id="KW-0256">Endoplasmic reticulum</keyword>
<evidence type="ECO:0000256" key="3">
    <source>
        <dbReference type="ARBA" id="ARBA00012132"/>
    </source>
</evidence>
<dbReference type="AlphaFoldDB" id="A0A1B9GM13"/>
<feature type="transmembrane region" description="Helical" evidence="11">
    <location>
        <begin position="1025"/>
        <end position="1044"/>
    </location>
</feature>
<accession>A0A1B9GM13</accession>
<feature type="transmembrane region" description="Helical" evidence="11">
    <location>
        <begin position="962"/>
        <end position="979"/>
    </location>
</feature>
<evidence type="ECO:0000256" key="9">
    <source>
        <dbReference type="ARBA" id="ARBA00023136"/>
    </source>
</evidence>
<organism evidence="12 13">
    <name type="scientific">Kwoniella heveanensis BCC8398</name>
    <dbReference type="NCBI Taxonomy" id="1296120"/>
    <lineage>
        <taxon>Eukaryota</taxon>
        <taxon>Fungi</taxon>
        <taxon>Dikarya</taxon>
        <taxon>Basidiomycota</taxon>
        <taxon>Agaricomycotina</taxon>
        <taxon>Tremellomycetes</taxon>
        <taxon>Tremellales</taxon>
        <taxon>Cryptococcaceae</taxon>
        <taxon>Kwoniella</taxon>
    </lineage>
</organism>
<comment type="subcellular location">
    <subcellularLocation>
        <location evidence="1">Endoplasmic reticulum membrane</location>
        <topology evidence="1">Multi-pass membrane protein</topology>
    </subcellularLocation>
</comment>
<feature type="compositionally biased region" description="Basic and acidic residues" evidence="10">
    <location>
        <begin position="213"/>
        <end position="234"/>
    </location>
</feature>
<keyword evidence="8 11" id="KW-1133">Transmembrane helix</keyword>
<dbReference type="GO" id="GO:0005789">
    <property type="term" value="C:endoplasmic reticulum membrane"/>
    <property type="evidence" value="ECO:0007669"/>
    <property type="project" value="UniProtKB-SubCell"/>
</dbReference>
<dbReference type="STRING" id="1296120.A0A1B9GM13"/>
<feature type="transmembrane region" description="Helical" evidence="11">
    <location>
        <begin position="667"/>
        <end position="687"/>
    </location>
</feature>
<feature type="region of interest" description="Disordered" evidence="10">
    <location>
        <begin position="385"/>
        <end position="404"/>
    </location>
</feature>
<dbReference type="PANTHER" id="PTHR13205">
    <property type="entry name" value="TRANSMEMBRANE PROTEIN 15-RELATED"/>
    <property type="match status" value="1"/>
</dbReference>
<feature type="transmembrane region" description="Helical" evidence="11">
    <location>
        <begin position="799"/>
        <end position="820"/>
    </location>
</feature>
<name>A0A1B9GM13_9TREE</name>
<feature type="transmembrane region" description="Helical" evidence="11">
    <location>
        <begin position="606"/>
        <end position="628"/>
    </location>
</feature>
<reference evidence="12 13" key="1">
    <citation type="submission" date="2013-07" db="EMBL/GenBank/DDBJ databases">
        <title>The Genome Sequence of Cryptococcus heveanensis BCC8398.</title>
        <authorList>
            <consortium name="The Broad Institute Genome Sequencing Platform"/>
            <person name="Cuomo C."/>
            <person name="Litvintseva A."/>
            <person name="Chen Y."/>
            <person name="Heitman J."/>
            <person name="Sun S."/>
            <person name="Springer D."/>
            <person name="Dromer F."/>
            <person name="Young S.K."/>
            <person name="Zeng Q."/>
            <person name="Gargeya S."/>
            <person name="Fitzgerald M."/>
            <person name="Abouelleil A."/>
            <person name="Alvarado L."/>
            <person name="Berlin A.M."/>
            <person name="Chapman S.B."/>
            <person name="Dewar J."/>
            <person name="Goldberg J."/>
            <person name="Griggs A."/>
            <person name="Gujja S."/>
            <person name="Hansen M."/>
            <person name="Howarth C."/>
            <person name="Imamovic A."/>
            <person name="Larimer J."/>
            <person name="McCowan C."/>
            <person name="Murphy C."/>
            <person name="Pearson M."/>
            <person name="Priest M."/>
            <person name="Roberts A."/>
            <person name="Saif S."/>
            <person name="Shea T."/>
            <person name="Sykes S."/>
            <person name="Wortman J."/>
            <person name="Nusbaum C."/>
            <person name="Birren B."/>
        </authorList>
    </citation>
    <scope>NUCLEOTIDE SEQUENCE [LARGE SCALE GENOMIC DNA]</scope>
    <source>
        <strain evidence="12 13">BCC8398</strain>
    </source>
</reference>
<feature type="region of interest" description="Disordered" evidence="10">
    <location>
        <begin position="31"/>
        <end position="50"/>
    </location>
</feature>
<feature type="compositionally biased region" description="Polar residues" evidence="10">
    <location>
        <begin position="180"/>
        <end position="192"/>
    </location>
</feature>
<keyword evidence="5 11" id="KW-0812">Transmembrane</keyword>
<feature type="transmembrane region" description="Helical" evidence="11">
    <location>
        <begin position="752"/>
        <end position="779"/>
    </location>
</feature>
<dbReference type="EC" id="2.7.1.108" evidence="3"/>
<evidence type="ECO:0000256" key="2">
    <source>
        <dbReference type="ARBA" id="ARBA00010794"/>
    </source>
</evidence>
<feature type="compositionally biased region" description="Low complexity" evidence="10">
    <location>
        <begin position="846"/>
        <end position="867"/>
    </location>
</feature>
<keyword evidence="13" id="KW-1185">Reference proteome</keyword>
<dbReference type="PANTHER" id="PTHR13205:SF15">
    <property type="entry name" value="DOLICHOL KINASE"/>
    <property type="match status" value="1"/>
</dbReference>
<comment type="similarity">
    <text evidence="2">Belongs to the polyprenol kinase family.</text>
</comment>
<feature type="region of interest" description="Disordered" evidence="10">
    <location>
        <begin position="356"/>
        <end position="378"/>
    </location>
</feature>
<evidence type="ECO:0000256" key="8">
    <source>
        <dbReference type="ARBA" id="ARBA00022989"/>
    </source>
</evidence>